<keyword evidence="1" id="KW-0812">Transmembrane</keyword>
<dbReference type="RefSeq" id="WP_345037907.1">
    <property type="nucleotide sequence ID" value="NZ_BAAAYL010000001.1"/>
</dbReference>
<dbReference type="EMBL" id="BAAAYL010000001">
    <property type="protein sequence ID" value="GAA3373081.1"/>
    <property type="molecule type" value="Genomic_DNA"/>
</dbReference>
<keyword evidence="3" id="KW-1185">Reference proteome</keyword>
<organism evidence="2 3">
    <name type="scientific">Streptomyces sannanensis</name>
    <dbReference type="NCBI Taxonomy" id="285536"/>
    <lineage>
        <taxon>Bacteria</taxon>
        <taxon>Bacillati</taxon>
        <taxon>Actinomycetota</taxon>
        <taxon>Actinomycetes</taxon>
        <taxon>Kitasatosporales</taxon>
        <taxon>Streptomycetaceae</taxon>
        <taxon>Streptomyces</taxon>
    </lineage>
</organism>
<keyword evidence="1" id="KW-0472">Membrane</keyword>
<sequence length="156" mass="17091">MKIRTGVLLAVGVLAVPLVFVGWPAAYFLLVYGCGLEEDALERALQAESVLDAPPDGAESVGKPYSGCDDDDLFVSVERAYRYEGSPAALQAYYRKAAPARGWQPVARSEGKCFTKRVDGATAYLSFWYPEEYEQKTDADFAVGITAQRGSTEEWC</sequence>
<evidence type="ECO:0000313" key="2">
    <source>
        <dbReference type="EMBL" id="GAA3373081.1"/>
    </source>
</evidence>
<dbReference type="Proteomes" id="UP001499990">
    <property type="component" value="Unassembled WGS sequence"/>
</dbReference>
<proteinExistence type="predicted"/>
<accession>A0ABP6SCB0</accession>
<keyword evidence="1" id="KW-1133">Transmembrane helix</keyword>
<protein>
    <submittedName>
        <fullName evidence="2">Uncharacterized protein</fullName>
    </submittedName>
</protein>
<reference evidence="3" key="1">
    <citation type="journal article" date="2019" name="Int. J. Syst. Evol. Microbiol.">
        <title>The Global Catalogue of Microorganisms (GCM) 10K type strain sequencing project: providing services to taxonomists for standard genome sequencing and annotation.</title>
        <authorList>
            <consortium name="The Broad Institute Genomics Platform"/>
            <consortium name="The Broad Institute Genome Sequencing Center for Infectious Disease"/>
            <person name="Wu L."/>
            <person name="Ma J."/>
        </authorList>
    </citation>
    <scope>NUCLEOTIDE SEQUENCE [LARGE SCALE GENOMIC DNA]</scope>
    <source>
        <strain evidence="3">JCM 9651</strain>
    </source>
</reference>
<evidence type="ECO:0000313" key="3">
    <source>
        <dbReference type="Proteomes" id="UP001499990"/>
    </source>
</evidence>
<dbReference type="PROSITE" id="PS51257">
    <property type="entry name" value="PROKAR_LIPOPROTEIN"/>
    <property type="match status" value="1"/>
</dbReference>
<evidence type="ECO:0000256" key="1">
    <source>
        <dbReference type="SAM" id="Phobius"/>
    </source>
</evidence>
<feature type="transmembrane region" description="Helical" evidence="1">
    <location>
        <begin position="7"/>
        <end position="30"/>
    </location>
</feature>
<name>A0ABP6SCB0_9ACTN</name>
<gene>
    <name evidence="2" type="ORF">GCM10020367_31610</name>
</gene>
<comment type="caution">
    <text evidence="2">The sequence shown here is derived from an EMBL/GenBank/DDBJ whole genome shotgun (WGS) entry which is preliminary data.</text>
</comment>